<dbReference type="EMBL" id="CAFBLP010000028">
    <property type="protein sequence ID" value="CAB4878975.1"/>
    <property type="molecule type" value="Genomic_DNA"/>
</dbReference>
<dbReference type="SUPFAM" id="SSF52343">
    <property type="entry name" value="Ferredoxin reductase-like, C-terminal NADP-linked domain"/>
    <property type="match status" value="1"/>
</dbReference>
<sequence length="266" mass="27557">MQIVPYRVVSRVVVGPATVTLGLVPVAQACVTAAPGQFMMVWCFGIGEIPISVSGIVNGGVIEITVRAVGATSAAIVDAGVADVLGMRGPYGTAWPMGAVVGRDVIVMAGGLGLAPLRLAIESMVSGRAGQRSLTLLIGAREPAQVLYAEQLPAWRSAGADVRVTVDVGDSAWHGPVGTATAVFERMSVRADVAFVCGPEMMMVSAAQALVRAGMSPAQVFVSMERNMHCGIGHCGRCQLGPLMLCRDGAVVPWEMVSELVQVSGR</sequence>
<dbReference type="Gene3D" id="3.40.50.80">
    <property type="entry name" value="Nucleotide-binding domain of ferredoxin-NADP reductase (FNR) module"/>
    <property type="match status" value="1"/>
</dbReference>
<dbReference type="SUPFAM" id="SSF63380">
    <property type="entry name" value="Riboflavin synthase domain-like"/>
    <property type="match status" value="1"/>
</dbReference>
<dbReference type="InterPro" id="IPR012165">
    <property type="entry name" value="Cyt_c3_hydrogenase_gsu"/>
</dbReference>
<dbReference type="PROSITE" id="PS51384">
    <property type="entry name" value="FAD_FR"/>
    <property type="match status" value="1"/>
</dbReference>
<dbReference type="GO" id="GO:0050660">
    <property type="term" value="F:flavin adenine dinucleotide binding"/>
    <property type="evidence" value="ECO:0007669"/>
    <property type="project" value="InterPro"/>
</dbReference>
<reference evidence="2" key="1">
    <citation type="submission" date="2020-05" db="EMBL/GenBank/DDBJ databases">
        <authorList>
            <person name="Chiriac C."/>
            <person name="Salcher M."/>
            <person name="Ghai R."/>
            <person name="Kavagutti S V."/>
        </authorList>
    </citation>
    <scope>NUCLEOTIDE SEQUENCE</scope>
</reference>
<dbReference type="InterPro" id="IPR017938">
    <property type="entry name" value="Riboflavin_synthase-like_b-brl"/>
</dbReference>
<dbReference type="GO" id="GO:0016491">
    <property type="term" value="F:oxidoreductase activity"/>
    <property type="evidence" value="ECO:0007669"/>
    <property type="project" value="InterPro"/>
</dbReference>
<dbReference type="InterPro" id="IPR039261">
    <property type="entry name" value="FNR_nucleotide-bd"/>
</dbReference>
<dbReference type="Pfam" id="PF00175">
    <property type="entry name" value="NAD_binding_1"/>
    <property type="match status" value="1"/>
</dbReference>
<proteinExistence type="predicted"/>
<protein>
    <submittedName>
        <fullName evidence="2">Unannotated protein</fullName>
    </submittedName>
</protein>
<name>A0A6J7ECC2_9ZZZZ</name>
<dbReference type="AlphaFoldDB" id="A0A6J7ECC2"/>
<dbReference type="InterPro" id="IPR001433">
    <property type="entry name" value="OxRdtase_FAD/NAD-bd"/>
</dbReference>
<dbReference type="PANTHER" id="PTHR43513">
    <property type="entry name" value="DIHYDROOROTATE DEHYDROGENASE B (NAD(+)), ELECTRON TRANSFER SUBUNIT"/>
    <property type="match status" value="1"/>
</dbReference>
<dbReference type="GO" id="GO:0051537">
    <property type="term" value="F:2 iron, 2 sulfur cluster binding"/>
    <property type="evidence" value="ECO:0007669"/>
    <property type="project" value="InterPro"/>
</dbReference>
<dbReference type="InterPro" id="IPR050353">
    <property type="entry name" value="PyrK_electron_transfer"/>
</dbReference>
<dbReference type="InterPro" id="IPR017927">
    <property type="entry name" value="FAD-bd_FR_type"/>
</dbReference>
<dbReference type="CDD" id="cd06221">
    <property type="entry name" value="sulfite_reductase_like"/>
    <property type="match status" value="1"/>
</dbReference>
<accession>A0A6J7ECC2</accession>
<dbReference type="Gene3D" id="2.40.30.10">
    <property type="entry name" value="Translation factors"/>
    <property type="match status" value="1"/>
</dbReference>
<feature type="domain" description="FAD-binding FR-type" evidence="1">
    <location>
        <begin position="1"/>
        <end position="97"/>
    </location>
</feature>
<dbReference type="PIRSF" id="PIRSF006816">
    <property type="entry name" value="Cyc3_hyd_g"/>
    <property type="match status" value="1"/>
</dbReference>
<evidence type="ECO:0000313" key="2">
    <source>
        <dbReference type="EMBL" id="CAB4878975.1"/>
    </source>
</evidence>
<gene>
    <name evidence="2" type="ORF">UFOPK3376_01317</name>
</gene>
<dbReference type="GO" id="GO:0006221">
    <property type="term" value="P:pyrimidine nucleotide biosynthetic process"/>
    <property type="evidence" value="ECO:0007669"/>
    <property type="project" value="InterPro"/>
</dbReference>
<evidence type="ECO:0000259" key="1">
    <source>
        <dbReference type="PROSITE" id="PS51384"/>
    </source>
</evidence>
<dbReference type="PROSITE" id="PS51257">
    <property type="entry name" value="PROKAR_LIPOPROTEIN"/>
    <property type="match status" value="1"/>
</dbReference>
<organism evidence="2">
    <name type="scientific">freshwater metagenome</name>
    <dbReference type="NCBI Taxonomy" id="449393"/>
    <lineage>
        <taxon>unclassified sequences</taxon>
        <taxon>metagenomes</taxon>
        <taxon>ecological metagenomes</taxon>
    </lineage>
</organism>